<sequence>LVQSFCVANAGVSECLTVEQTRVVLIALSAQVDQIFDIAAEVLSLPALLEFIYYILQASGAELAARARPRTPSSPKSKQPGNLKQAVTNVKDEIFKVARRQFSTFSGVKKFSDEKRKATESQGDSMFLDRLSHLLLRVIRSPKRPLLHLLRAWTLVSQHLVDACCFSFMCKPPTFIEADVEKLLISQRALSCLHECTVNTITTRLELPYFCANEMFCKPFEILLRLELSEMAKVARQAVKCKYNWRINSDLIMCYQVVCNNLISLIQAIDVRCFASSIGLSDLKGNEEELRKSLPHVDLETGLKNRGFNKTLLTWDADTAVPLAKSSKNSTKSVESILSRNPIALTGNLGNEVDALRCTSRPRKQTSRGPKRDPIAGRGDFGEREWDPIWKYNGRIARARSSTGIRCNPLTGENAKSFDISTEEKRRCSLTPKTPRASRNVITGENCADFDISQEMKPVGPRRRMETGKNTVTGENCETYDVNVETKPGRSRVRARSEGLKGNPLTGENVATFTISKEEKKRNMKSYVYTNTVTGENCLSYKITPIERNVTSRPNTAPSNPLLGENTQNYIYRVGEKEKAIKVRDLDSPLTGEGSRGSTYSISVEERRRKPADYSKTRNVLTGDNCNTYQICQEMRSERKSSAPPTSRGQNSIKLKS</sequence>
<evidence type="ECO:0000313" key="2">
    <source>
        <dbReference type="WBParaSite" id="HNAJ_0000241001-mRNA-1"/>
    </source>
</evidence>
<feature type="region of interest" description="Disordered" evidence="1">
    <location>
        <begin position="635"/>
        <end position="657"/>
    </location>
</feature>
<organism evidence="2">
    <name type="scientific">Rodentolepis nana</name>
    <name type="common">Dwarf tapeworm</name>
    <name type="synonym">Hymenolepis nana</name>
    <dbReference type="NCBI Taxonomy" id="102285"/>
    <lineage>
        <taxon>Eukaryota</taxon>
        <taxon>Metazoa</taxon>
        <taxon>Spiralia</taxon>
        <taxon>Lophotrochozoa</taxon>
        <taxon>Platyhelminthes</taxon>
        <taxon>Cestoda</taxon>
        <taxon>Eucestoda</taxon>
        <taxon>Cyclophyllidea</taxon>
        <taxon>Hymenolepididae</taxon>
        <taxon>Rodentolepis</taxon>
    </lineage>
</organism>
<evidence type="ECO:0000256" key="1">
    <source>
        <dbReference type="SAM" id="MobiDB-lite"/>
    </source>
</evidence>
<feature type="compositionally biased region" description="Basic and acidic residues" evidence="1">
    <location>
        <begin position="604"/>
        <end position="616"/>
    </location>
</feature>
<feature type="compositionally biased region" description="Polar residues" evidence="1">
    <location>
        <begin position="643"/>
        <end position="657"/>
    </location>
</feature>
<name>A0A0R3T5S2_RODNA</name>
<protein>
    <submittedName>
        <fullName evidence="2">UDENN domain-containing protein</fullName>
    </submittedName>
</protein>
<accession>A0A0R3T5S2</accession>
<dbReference type="AlphaFoldDB" id="A0A0R3T5S2"/>
<reference evidence="2" key="1">
    <citation type="submission" date="2017-02" db="UniProtKB">
        <authorList>
            <consortium name="WormBaseParasite"/>
        </authorList>
    </citation>
    <scope>IDENTIFICATION</scope>
</reference>
<feature type="compositionally biased region" description="Basic and acidic residues" evidence="1">
    <location>
        <begin position="370"/>
        <end position="380"/>
    </location>
</feature>
<proteinExistence type="predicted"/>
<feature type="region of interest" description="Disordered" evidence="1">
    <location>
        <begin position="360"/>
        <end position="380"/>
    </location>
</feature>
<dbReference type="WBParaSite" id="HNAJ_0000241001-mRNA-1">
    <property type="protein sequence ID" value="HNAJ_0000241001-mRNA-1"/>
    <property type="gene ID" value="HNAJ_0000241001"/>
</dbReference>
<feature type="region of interest" description="Disordered" evidence="1">
    <location>
        <begin position="585"/>
        <end position="619"/>
    </location>
</feature>